<name>A0ABR3KXR8_TRISP</name>
<comment type="caution">
    <text evidence="6">The sequence shown here is derived from an EMBL/GenBank/DDBJ whole genome shotgun (WGS) entry which is preliminary data.</text>
</comment>
<evidence type="ECO:0000313" key="6">
    <source>
        <dbReference type="EMBL" id="KAL1245466.1"/>
    </source>
</evidence>
<dbReference type="InterPro" id="IPR011992">
    <property type="entry name" value="EF-hand-dom_pair"/>
</dbReference>
<dbReference type="Proteomes" id="UP001558632">
    <property type="component" value="Unassembled WGS sequence"/>
</dbReference>
<dbReference type="EMBL" id="JBEUSY010000089">
    <property type="protein sequence ID" value="KAL1245466.1"/>
    <property type="molecule type" value="Genomic_DNA"/>
</dbReference>
<keyword evidence="4" id="KW-0812">Transmembrane</keyword>
<accession>A0ABR3KXR8</accession>
<evidence type="ECO:0000256" key="3">
    <source>
        <dbReference type="ARBA" id="ARBA00022837"/>
    </source>
</evidence>
<feature type="domain" description="EF-hand" evidence="5">
    <location>
        <begin position="175"/>
        <end position="210"/>
    </location>
</feature>
<dbReference type="PANTHER" id="PTHR23055">
    <property type="entry name" value="CALCIUM BINDING PROTEINS"/>
    <property type="match status" value="1"/>
</dbReference>
<proteinExistence type="predicted"/>
<evidence type="ECO:0000313" key="7">
    <source>
        <dbReference type="Proteomes" id="UP001558632"/>
    </source>
</evidence>
<dbReference type="InterPro" id="IPR018247">
    <property type="entry name" value="EF_Hand_1_Ca_BS"/>
</dbReference>
<evidence type="ECO:0000259" key="5">
    <source>
        <dbReference type="PROSITE" id="PS50222"/>
    </source>
</evidence>
<dbReference type="InterPro" id="IPR002048">
    <property type="entry name" value="EF_hand_dom"/>
</dbReference>
<feature type="transmembrane region" description="Helical" evidence="4">
    <location>
        <begin position="297"/>
        <end position="314"/>
    </location>
</feature>
<gene>
    <name evidence="6" type="ORF">TSPI_03664</name>
</gene>
<dbReference type="Pfam" id="PF00036">
    <property type="entry name" value="EF-hand_1"/>
    <property type="match status" value="1"/>
</dbReference>
<organism evidence="6 7">
    <name type="scientific">Trichinella spiralis</name>
    <name type="common">Trichina worm</name>
    <dbReference type="NCBI Taxonomy" id="6334"/>
    <lineage>
        <taxon>Eukaryota</taxon>
        <taxon>Metazoa</taxon>
        <taxon>Ecdysozoa</taxon>
        <taxon>Nematoda</taxon>
        <taxon>Enoplea</taxon>
        <taxon>Dorylaimia</taxon>
        <taxon>Trichinellida</taxon>
        <taxon>Trichinellidae</taxon>
        <taxon>Trichinella</taxon>
    </lineage>
</organism>
<keyword evidence="1" id="KW-0479">Metal-binding</keyword>
<dbReference type="PANTHER" id="PTHR23055:SF172">
    <property type="entry name" value="EF-HAND DOMAIN-CONTAINING PROTEIN"/>
    <property type="match status" value="1"/>
</dbReference>
<dbReference type="PROSITE" id="PS00018">
    <property type="entry name" value="EF_HAND_1"/>
    <property type="match status" value="3"/>
</dbReference>
<dbReference type="Gene3D" id="1.10.238.10">
    <property type="entry name" value="EF-hand"/>
    <property type="match status" value="1"/>
</dbReference>
<feature type="domain" description="EF-hand" evidence="5">
    <location>
        <begin position="139"/>
        <end position="174"/>
    </location>
</feature>
<keyword evidence="4" id="KW-0472">Membrane</keyword>
<keyword evidence="2" id="KW-0677">Repeat</keyword>
<keyword evidence="4" id="KW-1133">Transmembrane helix</keyword>
<evidence type="ECO:0000256" key="2">
    <source>
        <dbReference type="ARBA" id="ARBA00022737"/>
    </source>
</evidence>
<protein>
    <submittedName>
        <fullName evidence="6">Neuronal calcium sensor</fullName>
    </submittedName>
</protein>
<evidence type="ECO:0000256" key="1">
    <source>
        <dbReference type="ARBA" id="ARBA00022723"/>
    </source>
</evidence>
<feature type="domain" description="EF-hand" evidence="5">
    <location>
        <begin position="225"/>
        <end position="260"/>
    </location>
</feature>
<dbReference type="Pfam" id="PF13499">
    <property type="entry name" value="EF-hand_7"/>
    <property type="match status" value="1"/>
</dbReference>
<reference evidence="6 7" key="1">
    <citation type="submission" date="2024-07" db="EMBL/GenBank/DDBJ databases">
        <title>Enhanced genomic and transcriptomic resources for Trichinella pseudospiralis and T. spiralis underpin the discovery of pronounced molecular differences between stages and species.</title>
        <authorList>
            <person name="Pasi K.K."/>
            <person name="La Rosa G."/>
            <person name="Gomez-Morales M.A."/>
            <person name="Tosini F."/>
            <person name="Sumanam S."/>
            <person name="Young N.D."/>
            <person name="Chang B.C."/>
            <person name="Robin G.B."/>
        </authorList>
    </citation>
    <scope>NUCLEOTIDE SEQUENCE [LARGE SCALE GENOMIC DNA]</scope>
    <source>
        <strain evidence="6">ISS534</strain>
    </source>
</reference>
<dbReference type="PRINTS" id="PR00450">
    <property type="entry name" value="RECOVERIN"/>
</dbReference>
<dbReference type="PROSITE" id="PS50222">
    <property type="entry name" value="EF_HAND_2"/>
    <property type="match status" value="3"/>
</dbReference>
<dbReference type="SMART" id="SM00054">
    <property type="entry name" value="EFh"/>
    <property type="match status" value="3"/>
</dbReference>
<keyword evidence="7" id="KW-1185">Reference proteome</keyword>
<dbReference type="InterPro" id="IPR028846">
    <property type="entry name" value="Recoverin"/>
</dbReference>
<evidence type="ECO:0000256" key="4">
    <source>
        <dbReference type="SAM" id="Phobius"/>
    </source>
</evidence>
<dbReference type="SUPFAM" id="SSF47473">
    <property type="entry name" value="EF-hand"/>
    <property type="match status" value="1"/>
</dbReference>
<keyword evidence="3" id="KW-0106">Calcium</keyword>
<sequence length="315" mass="35831">MRPQTLKRPDSESVLVLGYPGLPGKFQSLVGLLLCEFYIRISTVTLGNHTLHHKRSRIPKVETARSTATIPTPFTSLITMGAKNGRLSNSDIKDLEKSTYFNRKELRKWYKDFIKDCPSGRLKKEEFQAIYKQFFPNGDPTKFSSFVFNVFDENKDGHISFKEFISALSITSRGSIDEKLEWAFSLYDLDNDGYITKNEMVEIVDSIYAMLGKFVDNKDFPMDDSPQLRVEKIFQSMDSNKDNKLSKDEFIAGSKKDAWIVKALTIDAIDSFNAGSINVNQLQQLCKFPFLLAARTWMNAIFCAFIVHGVAFAST</sequence>
<dbReference type="CDD" id="cd00051">
    <property type="entry name" value="EFh"/>
    <property type="match status" value="2"/>
</dbReference>